<gene>
    <name evidence="1" type="ORF">MUK42_05850</name>
</gene>
<reference evidence="1" key="1">
    <citation type="submission" date="2022-05" db="EMBL/GenBank/DDBJ databases">
        <title>The Musa troglodytarum L. genome provides insights into the mechanism of non-climacteric behaviour and enrichment of carotenoids.</title>
        <authorList>
            <person name="Wang J."/>
        </authorList>
    </citation>
    <scope>NUCLEOTIDE SEQUENCE</scope>
    <source>
        <tissue evidence="1">Leaf</tissue>
    </source>
</reference>
<name>A0A9E7HVR6_9LILI</name>
<evidence type="ECO:0000313" key="2">
    <source>
        <dbReference type="Proteomes" id="UP001055439"/>
    </source>
</evidence>
<accession>A0A9E7HVR6</accession>
<dbReference type="Proteomes" id="UP001055439">
    <property type="component" value="Chromosome 8"/>
</dbReference>
<dbReference type="EMBL" id="CP097510">
    <property type="protein sequence ID" value="URE36867.1"/>
    <property type="molecule type" value="Genomic_DNA"/>
</dbReference>
<organism evidence="1 2">
    <name type="scientific">Musa troglodytarum</name>
    <name type="common">fe'i banana</name>
    <dbReference type="NCBI Taxonomy" id="320322"/>
    <lineage>
        <taxon>Eukaryota</taxon>
        <taxon>Viridiplantae</taxon>
        <taxon>Streptophyta</taxon>
        <taxon>Embryophyta</taxon>
        <taxon>Tracheophyta</taxon>
        <taxon>Spermatophyta</taxon>
        <taxon>Magnoliopsida</taxon>
        <taxon>Liliopsida</taxon>
        <taxon>Zingiberales</taxon>
        <taxon>Musaceae</taxon>
        <taxon>Musa</taxon>
    </lineage>
</organism>
<sequence>MTVAAVQVPPLPIAMCHPAPLGNRAFCFLLSLPFSSLSNDATCSHCESSRSYRGTQCRTPTVPAIYSFYNYYDDDDESELRAVAQ</sequence>
<keyword evidence="2" id="KW-1185">Reference proteome</keyword>
<dbReference type="AlphaFoldDB" id="A0A9E7HVR6"/>
<dbReference type="OrthoDB" id="2143914at2759"/>
<protein>
    <submittedName>
        <fullName evidence="1">Uncharacterized protein</fullName>
    </submittedName>
</protein>
<evidence type="ECO:0000313" key="1">
    <source>
        <dbReference type="EMBL" id="URE36867.1"/>
    </source>
</evidence>
<dbReference type="EMBL" id="CP097510">
    <property type="protein sequence ID" value="URE36866.1"/>
    <property type="molecule type" value="Genomic_DNA"/>
</dbReference>
<proteinExistence type="predicted"/>